<dbReference type="GO" id="GO:0090529">
    <property type="term" value="P:cell septum assembly"/>
    <property type="evidence" value="ECO:0007669"/>
    <property type="project" value="InterPro"/>
</dbReference>
<keyword evidence="2" id="KW-0997">Cell inner membrane</keyword>
<dbReference type="InterPro" id="IPR026579">
    <property type="entry name" value="FtsQ"/>
</dbReference>
<dbReference type="EMBL" id="UGQC01000001">
    <property type="protein sequence ID" value="STZ00408.1"/>
    <property type="molecule type" value="Genomic_DNA"/>
</dbReference>
<feature type="transmembrane region" description="Helical" evidence="7">
    <location>
        <begin position="36"/>
        <end position="54"/>
    </location>
</feature>
<evidence type="ECO:0000256" key="7">
    <source>
        <dbReference type="SAM" id="Phobius"/>
    </source>
</evidence>
<dbReference type="PANTHER" id="PTHR35851:SF1">
    <property type="entry name" value="CELL DIVISION PROTEIN FTSQ"/>
    <property type="match status" value="1"/>
</dbReference>
<accession>A0A378QI42</accession>
<evidence type="ECO:0000256" key="1">
    <source>
        <dbReference type="ARBA" id="ARBA00022475"/>
    </source>
</evidence>
<dbReference type="Gene3D" id="3.40.50.11690">
    <property type="entry name" value="Cell division protein FtsQ/DivIB"/>
    <property type="match status" value="1"/>
</dbReference>
<evidence type="ECO:0000313" key="11">
    <source>
        <dbReference type="Proteomes" id="UP000254107"/>
    </source>
</evidence>
<proteinExistence type="predicted"/>
<reference evidence="10 11" key="1">
    <citation type="submission" date="2018-06" db="EMBL/GenBank/DDBJ databases">
        <authorList>
            <consortium name="Pathogen Informatics"/>
            <person name="Doyle S."/>
        </authorList>
    </citation>
    <scope>NUCLEOTIDE SEQUENCE [LARGE SCALE GENOMIC DNA]</scope>
    <source>
        <strain evidence="10 11">NCTC7911</strain>
    </source>
</reference>
<gene>
    <name evidence="10" type="primary">ftsQ</name>
    <name evidence="10" type="ORF">NCTC7911_01805</name>
</gene>
<evidence type="ECO:0000259" key="9">
    <source>
        <dbReference type="Pfam" id="PF08478"/>
    </source>
</evidence>
<feature type="domain" description="Cell division protein FtsQ/DivIB C-terminal" evidence="8">
    <location>
        <begin position="137"/>
        <end position="249"/>
    </location>
</feature>
<feature type="domain" description="POTRA" evidence="9">
    <location>
        <begin position="88"/>
        <end position="128"/>
    </location>
</feature>
<dbReference type="Proteomes" id="UP000254107">
    <property type="component" value="Unassembled WGS sequence"/>
</dbReference>
<keyword evidence="5 7" id="KW-1133">Transmembrane helix</keyword>
<keyword evidence="4 7" id="KW-0812">Transmembrane</keyword>
<evidence type="ECO:0000256" key="4">
    <source>
        <dbReference type="ARBA" id="ARBA00022692"/>
    </source>
</evidence>
<dbReference type="InterPro" id="IPR045335">
    <property type="entry name" value="FtsQ_C_sf"/>
</dbReference>
<keyword evidence="11" id="KW-1185">Reference proteome</keyword>
<evidence type="ECO:0000259" key="8">
    <source>
        <dbReference type="Pfam" id="PF03799"/>
    </source>
</evidence>
<dbReference type="Pfam" id="PF08478">
    <property type="entry name" value="POTRA_1"/>
    <property type="match status" value="1"/>
</dbReference>
<organism evidence="10 11">
    <name type="scientific">Moraxella lacunata</name>
    <dbReference type="NCBI Taxonomy" id="477"/>
    <lineage>
        <taxon>Bacteria</taxon>
        <taxon>Pseudomonadati</taxon>
        <taxon>Pseudomonadota</taxon>
        <taxon>Gammaproteobacteria</taxon>
        <taxon>Moraxellales</taxon>
        <taxon>Moraxellaceae</taxon>
        <taxon>Moraxella</taxon>
    </lineage>
</organism>
<dbReference type="Gene3D" id="3.10.20.310">
    <property type="entry name" value="membrane protein fhac"/>
    <property type="match status" value="1"/>
</dbReference>
<dbReference type="PANTHER" id="PTHR35851">
    <property type="entry name" value="CELL DIVISION PROTEIN FTSQ"/>
    <property type="match status" value="1"/>
</dbReference>
<dbReference type="InterPro" id="IPR013685">
    <property type="entry name" value="POTRA_FtsQ_type"/>
</dbReference>
<name>A0A378QI42_MORLA</name>
<evidence type="ECO:0000256" key="6">
    <source>
        <dbReference type="ARBA" id="ARBA00023306"/>
    </source>
</evidence>
<dbReference type="InterPro" id="IPR005548">
    <property type="entry name" value="Cell_div_FtsQ/DivIB_C"/>
</dbReference>
<keyword evidence="6" id="KW-0131">Cell cycle</keyword>
<evidence type="ECO:0000313" key="10">
    <source>
        <dbReference type="EMBL" id="STZ00408.1"/>
    </source>
</evidence>
<keyword evidence="3 10" id="KW-0132">Cell division</keyword>
<dbReference type="Pfam" id="PF03799">
    <property type="entry name" value="FtsQ_DivIB_C"/>
    <property type="match status" value="1"/>
</dbReference>
<keyword evidence="1" id="KW-1003">Cell membrane</keyword>
<protein>
    <submittedName>
        <fullName evidence="10">Cell division protein FtsQ</fullName>
    </submittedName>
</protein>
<sequence>MGFLVGRTVTEMASNRINRIDDKHAEHDDKYLSKSWQSAFATLVLLFIIGFFTMQTIGKSPAKPIYIMSSNLNAFERQSLTGAVLPLGDFPFFGGNLHQIHDELMKLSWVEYAKVKRDWHRGIVVEVVPRKPIANFGSQDLLDANGVVFKPANTSELMNEDLVTVHGSVAHVNAIMHKMRYVNERFAPLGLTVNDLILTSRNTWIIRFHNGLRVVVDDENTEQKLYHLAVVLKERFANRIHEMQSVDLRYKNGFSIAWRNKK</sequence>
<evidence type="ECO:0000256" key="3">
    <source>
        <dbReference type="ARBA" id="ARBA00022618"/>
    </source>
</evidence>
<evidence type="ECO:0000256" key="2">
    <source>
        <dbReference type="ARBA" id="ARBA00022519"/>
    </source>
</evidence>
<dbReference type="AlphaFoldDB" id="A0A378QI42"/>
<keyword evidence="7" id="KW-0472">Membrane</keyword>
<evidence type="ECO:0000256" key="5">
    <source>
        <dbReference type="ARBA" id="ARBA00022989"/>
    </source>
</evidence>